<dbReference type="GO" id="GO:0006397">
    <property type="term" value="P:mRNA processing"/>
    <property type="evidence" value="ECO:0007669"/>
    <property type="project" value="UniProtKB-UniRule"/>
</dbReference>
<dbReference type="Proteomes" id="UP000008192">
    <property type="component" value="Chromosome"/>
</dbReference>
<dbReference type="GO" id="GO:0004525">
    <property type="term" value="F:ribonuclease III activity"/>
    <property type="evidence" value="ECO:0007669"/>
    <property type="project" value="UniProtKB-UniRule"/>
</dbReference>
<keyword evidence="6 9" id="KW-0255">Endonuclease</keyword>
<evidence type="ECO:0000256" key="4">
    <source>
        <dbReference type="ARBA" id="ARBA00022664"/>
    </source>
</evidence>
<dbReference type="EMBL" id="CP002376">
    <property type="protein sequence ID" value="AEZ60077.1"/>
    <property type="molecule type" value="Genomic_DNA"/>
</dbReference>
<evidence type="ECO:0000313" key="13">
    <source>
        <dbReference type="Proteomes" id="UP000008192"/>
    </source>
</evidence>
<evidence type="ECO:0000313" key="12">
    <source>
        <dbReference type="EMBL" id="AEZ60077.1"/>
    </source>
</evidence>
<dbReference type="KEGG" id="tpg:TPEGAU_0809"/>
<comment type="cofactor">
    <cofactor evidence="9">
        <name>Mg(2+)</name>
        <dbReference type="ChEBI" id="CHEBI:18420"/>
    </cofactor>
</comment>
<keyword evidence="9" id="KW-0479">Metal-binding</keyword>
<dbReference type="GeneID" id="93876570"/>
<proteinExistence type="inferred from homology"/>
<evidence type="ECO:0000259" key="11">
    <source>
        <dbReference type="PROSITE" id="PS50142"/>
    </source>
</evidence>
<keyword evidence="4 9" id="KW-0507">mRNA processing</keyword>
<dbReference type="GO" id="GO:0010468">
    <property type="term" value="P:regulation of gene expression"/>
    <property type="evidence" value="ECO:0007669"/>
    <property type="project" value="TreeGrafter"/>
</dbReference>
<feature type="binding site" evidence="9">
    <location>
        <position position="67"/>
    </location>
    <ligand>
        <name>Mg(2+)</name>
        <dbReference type="ChEBI" id="CHEBI:18420"/>
    </ligand>
</feature>
<dbReference type="SMART" id="SM00358">
    <property type="entry name" value="DSRM"/>
    <property type="match status" value="1"/>
</dbReference>
<dbReference type="GO" id="GO:0008033">
    <property type="term" value="P:tRNA processing"/>
    <property type="evidence" value="ECO:0007669"/>
    <property type="project" value="UniProtKB-KW"/>
</dbReference>
<comment type="catalytic activity">
    <reaction evidence="1 9">
        <text>Endonucleolytic cleavage to 5'-phosphomonoester.</text>
        <dbReference type="EC" id="3.1.26.3"/>
    </reaction>
</comment>
<keyword evidence="9" id="KW-0963">Cytoplasm</keyword>
<dbReference type="HAMAP" id="MF_00104">
    <property type="entry name" value="RNase_III"/>
    <property type="match status" value="1"/>
</dbReference>
<keyword evidence="9" id="KW-0699">rRNA-binding</keyword>
<comment type="function">
    <text evidence="9">Digests double-stranded RNA. Involved in the processing of primary rRNA transcript to yield the immediate precursors to the large and small rRNAs (23S and 16S). Processes some mRNAs, and tRNAs when they are encoded in the rRNA operon. Processes pre-crRNA and tracrRNA of type II CRISPR loci if present in the organism.</text>
</comment>
<accession>A0AAU8PH47</accession>
<feature type="active site" evidence="9">
    <location>
        <position position="143"/>
    </location>
</feature>
<dbReference type="GO" id="GO:0005737">
    <property type="term" value="C:cytoplasm"/>
    <property type="evidence" value="ECO:0007669"/>
    <property type="project" value="UniProtKB-SubCell"/>
</dbReference>
<dbReference type="SMART" id="SM00535">
    <property type="entry name" value="RIBOc"/>
    <property type="match status" value="1"/>
</dbReference>
<dbReference type="InterPro" id="IPR014720">
    <property type="entry name" value="dsRBD_dom"/>
</dbReference>
<feature type="domain" description="DRBM" evidence="10">
    <location>
        <begin position="181"/>
        <end position="250"/>
    </location>
</feature>
<sequence>MSLCLGHIFSRSRSPLTPERRESLRRLQETLGVKFRDPTALDQALSHRSLFSSKEDHCGVRHNERMEFLGDAVLGAVAAACLYRALPDSHEGDLAKTKAVLVSTDTLSDIALSLRIDHYLLLGKGEELSGGRHKKAILADATEAVIGALFLDSGFKAAERFVLRLLLPRVRPIREKNLHHDYKSTLQVLAHQRYRSKPEYTVVKRTGPDHSVRFWVDVTVGDARFGPGYGTSKKSAEQCAARLAWEQLSGTLRE</sequence>
<keyword evidence="9" id="KW-0819">tRNA processing</keyword>
<dbReference type="RefSeq" id="WP_010882254.1">
    <property type="nucleotide sequence ID" value="NC_016843.1"/>
</dbReference>
<dbReference type="GO" id="GO:0003725">
    <property type="term" value="F:double-stranded RNA binding"/>
    <property type="evidence" value="ECO:0007669"/>
    <property type="project" value="TreeGrafter"/>
</dbReference>
<dbReference type="Gene3D" id="3.30.160.20">
    <property type="match status" value="1"/>
</dbReference>
<dbReference type="EC" id="3.1.26.3" evidence="9"/>
<evidence type="ECO:0000259" key="10">
    <source>
        <dbReference type="PROSITE" id="PS50137"/>
    </source>
</evidence>
<evidence type="ECO:0000256" key="3">
    <source>
        <dbReference type="ARBA" id="ARBA00022552"/>
    </source>
</evidence>
<keyword evidence="7 9" id="KW-0378">Hydrolase</keyword>
<dbReference type="PROSITE" id="PS50137">
    <property type="entry name" value="DS_RBD"/>
    <property type="match status" value="1"/>
</dbReference>
<comment type="subunit">
    <text evidence="9">Homodimer.</text>
</comment>
<dbReference type="Pfam" id="PF00035">
    <property type="entry name" value="dsrm"/>
    <property type="match status" value="1"/>
</dbReference>
<dbReference type="PROSITE" id="PS50142">
    <property type="entry name" value="RNASE_3_2"/>
    <property type="match status" value="1"/>
</dbReference>
<comment type="subcellular location">
    <subcellularLocation>
        <location evidence="9">Cytoplasm</location>
    </subcellularLocation>
</comment>
<evidence type="ECO:0000256" key="1">
    <source>
        <dbReference type="ARBA" id="ARBA00000109"/>
    </source>
</evidence>
<dbReference type="PROSITE" id="PS00517">
    <property type="entry name" value="RNASE_3_1"/>
    <property type="match status" value="1"/>
</dbReference>
<gene>
    <name evidence="9 12" type="primary">rnc</name>
    <name evidence="12" type="ordered locus">TPEGAU_0809</name>
</gene>
<evidence type="ECO:0000256" key="6">
    <source>
        <dbReference type="ARBA" id="ARBA00022759"/>
    </source>
</evidence>
<evidence type="ECO:0000256" key="5">
    <source>
        <dbReference type="ARBA" id="ARBA00022722"/>
    </source>
</evidence>
<organism evidence="12 13">
    <name type="scientific">Treponema pallidum subsp. pertenue (strain Gauthier)</name>
    <dbReference type="NCBI Taxonomy" id="491080"/>
    <lineage>
        <taxon>Bacteria</taxon>
        <taxon>Pseudomonadati</taxon>
        <taxon>Spirochaetota</taxon>
        <taxon>Spirochaetia</taxon>
        <taxon>Spirochaetales</taxon>
        <taxon>Treponemataceae</taxon>
        <taxon>Treponema</taxon>
    </lineage>
</organism>
<keyword evidence="9" id="KW-0460">Magnesium</keyword>
<keyword evidence="8 9" id="KW-0694">RNA-binding</keyword>
<dbReference type="NCBIfam" id="TIGR02191">
    <property type="entry name" value="RNaseIII"/>
    <property type="match status" value="1"/>
</dbReference>
<protein>
    <recommendedName>
        <fullName evidence="9">Ribonuclease 3</fullName>
        <ecNumber evidence="9">3.1.26.3</ecNumber>
    </recommendedName>
    <alternativeName>
        <fullName evidence="9">Ribonuclease III</fullName>
        <shortName evidence="9">RNase III</shortName>
    </alternativeName>
</protein>
<dbReference type="Gene3D" id="1.10.1520.10">
    <property type="entry name" value="Ribonuclease III domain"/>
    <property type="match status" value="1"/>
</dbReference>
<feature type="domain" description="RNase III" evidence="11">
    <location>
        <begin position="24"/>
        <end position="154"/>
    </location>
</feature>
<name>A0AAU8PH47_TREPG</name>
<dbReference type="GO" id="GO:0006364">
    <property type="term" value="P:rRNA processing"/>
    <property type="evidence" value="ECO:0007669"/>
    <property type="project" value="UniProtKB-UniRule"/>
</dbReference>
<dbReference type="PANTHER" id="PTHR11207">
    <property type="entry name" value="RIBONUCLEASE III"/>
    <property type="match status" value="1"/>
</dbReference>
<comment type="similarity">
    <text evidence="2">Belongs to the ribonuclease III family.</text>
</comment>
<keyword evidence="3 9" id="KW-0698">rRNA processing</keyword>
<reference evidence="13" key="1">
    <citation type="journal article" date="2012" name="PLoS Negl. Trop. Dis.">
        <title>Whole genome sequences of three Treponema pallidum ssp. pertenue strains: yaws and syphilis treponemes differ in less than 0.2% of the genome sequence.</title>
        <authorList>
            <person name="Cejkova D."/>
            <person name="Zobanikova M."/>
            <person name="Chen L."/>
            <person name="Pospisilova P."/>
            <person name="Strouhal M."/>
            <person name="Qin X."/>
            <person name="Mikalova L."/>
            <person name="Norris S.J."/>
            <person name="Muzny D.M."/>
            <person name="Gibbs R.A."/>
            <person name="Fulton L.L."/>
            <person name="Sodergren E."/>
            <person name="Weinstock G.M."/>
            <person name="Smajs D."/>
        </authorList>
    </citation>
    <scope>NUCLEOTIDE SEQUENCE [LARGE SCALE GENOMIC DNA]</scope>
    <source>
        <strain evidence="13">Gauthier</strain>
    </source>
</reference>
<feature type="binding site" evidence="9">
    <location>
        <position position="140"/>
    </location>
    <ligand>
        <name>Mg(2+)</name>
        <dbReference type="ChEBI" id="CHEBI:18420"/>
    </ligand>
</feature>
<dbReference type="GO" id="GO:0019843">
    <property type="term" value="F:rRNA binding"/>
    <property type="evidence" value="ECO:0007669"/>
    <property type="project" value="UniProtKB-KW"/>
</dbReference>
<keyword evidence="5 9" id="KW-0540">Nuclease</keyword>
<dbReference type="GO" id="GO:0046872">
    <property type="term" value="F:metal ion binding"/>
    <property type="evidence" value="ECO:0007669"/>
    <property type="project" value="UniProtKB-KW"/>
</dbReference>
<dbReference type="SUPFAM" id="SSF69065">
    <property type="entry name" value="RNase III domain-like"/>
    <property type="match status" value="1"/>
</dbReference>
<dbReference type="AlphaFoldDB" id="A0AAU8PH47"/>
<evidence type="ECO:0000256" key="7">
    <source>
        <dbReference type="ARBA" id="ARBA00022801"/>
    </source>
</evidence>
<dbReference type="SMR" id="A0AAU8PH47"/>
<dbReference type="CDD" id="cd10845">
    <property type="entry name" value="DSRM_RNAse_III_family"/>
    <property type="match status" value="1"/>
</dbReference>
<evidence type="ECO:0000256" key="8">
    <source>
        <dbReference type="ARBA" id="ARBA00022884"/>
    </source>
</evidence>
<dbReference type="Pfam" id="PF14622">
    <property type="entry name" value="Ribonucleas_3_3"/>
    <property type="match status" value="1"/>
</dbReference>
<dbReference type="FunFam" id="1.10.1520.10:FF:000001">
    <property type="entry name" value="Ribonuclease 3"/>
    <property type="match status" value="1"/>
</dbReference>
<dbReference type="SUPFAM" id="SSF54768">
    <property type="entry name" value="dsRNA-binding domain-like"/>
    <property type="match status" value="1"/>
</dbReference>
<feature type="active site" evidence="9">
    <location>
        <position position="71"/>
    </location>
</feature>
<dbReference type="PANTHER" id="PTHR11207:SF0">
    <property type="entry name" value="RIBONUCLEASE 3"/>
    <property type="match status" value="1"/>
</dbReference>
<dbReference type="InterPro" id="IPR000999">
    <property type="entry name" value="RNase_III_dom"/>
</dbReference>
<dbReference type="InterPro" id="IPR036389">
    <property type="entry name" value="RNase_III_sf"/>
</dbReference>
<evidence type="ECO:0000256" key="9">
    <source>
        <dbReference type="HAMAP-Rule" id="MF_00104"/>
    </source>
</evidence>
<feature type="binding site" evidence="9">
    <location>
        <position position="143"/>
    </location>
    <ligand>
        <name>Mg(2+)</name>
        <dbReference type="ChEBI" id="CHEBI:18420"/>
    </ligand>
</feature>
<dbReference type="InterPro" id="IPR011907">
    <property type="entry name" value="RNase_III"/>
</dbReference>
<evidence type="ECO:0000256" key="2">
    <source>
        <dbReference type="ARBA" id="ARBA00010183"/>
    </source>
</evidence>
<dbReference type="CDD" id="cd00593">
    <property type="entry name" value="RIBOc"/>
    <property type="match status" value="1"/>
</dbReference>